<protein>
    <recommendedName>
        <fullName evidence="4">Armadillo repeat-containing domain-containing protein</fullName>
    </recommendedName>
</protein>
<dbReference type="VEuPathDB" id="FungiDB:PYU1_G008890"/>
<dbReference type="SUPFAM" id="SSF48371">
    <property type="entry name" value="ARM repeat"/>
    <property type="match status" value="1"/>
</dbReference>
<dbReference type="AlphaFoldDB" id="K3WVB0"/>
<reference evidence="2" key="3">
    <citation type="submission" date="2015-02" db="UniProtKB">
        <authorList>
            <consortium name="EnsemblProtists"/>
        </authorList>
    </citation>
    <scope>IDENTIFICATION</scope>
    <source>
        <strain evidence="2">DAOM BR144</strain>
    </source>
</reference>
<reference evidence="3" key="2">
    <citation type="submission" date="2010-04" db="EMBL/GenBank/DDBJ databases">
        <authorList>
            <person name="Buell R."/>
            <person name="Hamilton J."/>
            <person name="Hostetler J."/>
        </authorList>
    </citation>
    <scope>NUCLEOTIDE SEQUENCE [LARGE SCALE GENOMIC DNA]</scope>
    <source>
        <strain evidence="3">DAOM:BR144</strain>
    </source>
</reference>
<dbReference type="HOGENOM" id="CLU_411915_0_0_1"/>
<dbReference type="Proteomes" id="UP000019132">
    <property type="component" value="Unassembled WGS sequence"/>
</dbReference>
<evidence type="ECO:0000313" key="3">
    <source>
        <dbReference type="Proteomes" id="UP000019132"/>
    </source>
</evidence>
<dbReference type="Gene3D" id="1.25.10.10">
    <property type="entry name" value="Leucine-rich Repeat Variant"/>
    <property type="match status" value="3"/>
</dbReference>
<dbReference type="STRING" id="431595.K3WVB0"/>
<dbReference type="InParanoid" id="K3WVB0"/>
<reference evidence="3" key="1">
    <citation type="journal article" date="2010" name="Genome Biol.">
        <title>Genome sequence of the necrotrophic plant pathogen Pythium ultimum reveals original pathogenicity mechanisms and effector repertoire.</title>
        <authorList>
            <person name="Levesque C.A."/>
            <person name="Brouwer H."/>
            <person name="Cano L."/>
            <person name="Hamilton J.P."/>
            <person name="Holt C."/>
            <person name="Huitema E."/>
            <person name="Raffaele S."/>
            <person name="Robideau G.P."/>
            <person name="Thines M."/>
            <person name="Win J."/>
            <person name="Zerillo M.M."/>
            <person name="Beakes G.W."/>
            <person name="Boore J.L."/>
            <person name="Busam D."/>
            <person name="Dumas B."/>
            <person name="Ferriera S."/>
            <person name="Fuerstenberg S.I."/>
            <person name="Gachon C.M."/>
            <person name="Gaulin E."/>
            <person name="Govers F."/>
            <person name="Grenville-Briggs L."/>
            <person name="Horner N."/>
            <person name="Hostetler J."/>
            <person name="Jiang R.H."/>
            <person name="Johnson J."/>
            <person name="Krajaejun T."/>
            <person name="Lin H."/>
            <person name="Meijer H.J."/>
            <person name="Moore B."/>
            <person name="Morris P."/>
            <person name="Phuntmart V."/>
            <person name="Puiu D."/>
            <person name="Shetty J."/>
            <person name="Stajich J.E."/>
            <person name="Tripathy S."/>
            <person name="Wawra S."/>
            <person name="van West P."/>
            <person name="Whitty B.R."/>
            <person name="Coutinho P.M."/>
            <person name="Henrissat B."/>
            <person name="Martin F."/>
            <person name="Thomas P.D."/>
            <person name="Tyler B.M."/>
            <person name="De Vries R.P."/>
            <person name="Kamoun S."/>
            <person name="Yandell M."/>
            <person name="Tisserat N."/>
            <person name="Buell C.R."/>
        </authorList>
    </citation>
    <scope>NUCLEOTIDE SEQUENCE</scope>
    <source>
        <strain evidence="3">DAOM:BR144</strain>
    </source>
</reference>
<dbReference type="InterPro" id="IPR016024">
    <property type="entry name" value="ARM-type_fold"/>
</dbReference>
<feature type="region of interest" description="Disordered" evidence="1">
    <location>
        <begin position="287"/>
        <end position="306"/>
    </location>
</feature>
<proteinExistence type="predicted"/>
<evidence type="ECO:0008006" key="4">
    <source>
        <dbReference type="Google" id="ProtNLM"/>
    </source>
</evidence>
<keyword evidence="3" id="KW-1185">Reference proteome</keyword>
<evidence type="ECO:0000313" key="2">
    <source>
        <dbReference type="EnsemblProtists" id="PYU1_T008908"/>
    </source>
</evidence>
<evidence type="ECO:0000256" key="1">
    <source>
        <dbReference type="SAM" id="MobiDB-lite"/>
    </source>
</evidence>
<dbReference type="EnsemblProtists" id="PYU1_T008908">
    <property type="protein sequence ID" value="PYU1_T008908"/>
    <property type="gene ID" value="PYU1_G008890"/>
</dbReference>
<organism evidence="2 3">
    <name type="scientific">Globisporangium ultimum (strain ATCC 200006 / CBS 805.95 / DAOM BR144)</name>
    <name type="common">Pythium ultimum</name>
    <dbReference type="NCBI Taxonomy" id="431595"/>
    <lineage>
        <taxon>Eukaryota</taxon>
        <taxon>Sar</taxon>
        <taxon>Stramenopiles</taxon>
        <taxon>Oomycota</taxon>
        <taxon>Peronosporomycetes</taxon>
        <taxon>Pythiales</taxon>
        <taxon>Pythiaceae</taxon>
        <taxon>Globisporangium</taxon>
    </lineage>
</organism>
<name>K3WVB0_GLOUD</name>
<dbReference type="InterPro" id="IPR011989">
    <property type="entry name" value="ARM-like"/>
</dbReference>
<dbReference type="OMA" id="NHVVNQS"/>
<dbReference type="eggNOG" id="ENOG502QV8V">
    <property type="taxonomic scope" value="Eukaryota"/>
</dbReference>
<dbReference type="SMART" id="SM00185">
    <property type="entry name" value="ARM"/>
    <property type="match status" value="4"/>
</dbReference>
<sequence length="667" mass="73022">MTLIEPKDAAYPYVPTPKELELSRQLVDVQQEKDQREQKLLNQITDLETQVHTLHVRIHELSEILQATKREQMHVQQLAIKQERELCQAKVRVLQEELQQEKHDKDAQQQWQRKFVVADTMSPSGQEPVDPADDVFARFAQSIALLPATSTVKVTHAGVLPFLTHLLGARIGGDLVTGSVLLALVHLAIHEKPTRPLLHRRRLACVSDSGSSSSPPASVNVKEEIIKAGAATPLVHILETDMRNPRVIVEASRLCAALAIHIPNKRVLAAKSVVRALTRLLLPVAPSVSGGRKSEQGNNNDDEPIESARMEKLPLVGDPEVQMAALSALVNLSYDSEILRSQIVNFHFLPIAVKYLRESPDLRVQAEAAKLIGNVAFNHVVNQSAAMTLEGDVALTQCLSAAENLHQSPQLIRACAIGIANLAYTSVNQLSIGYGDAMTFLLQLAVDATVPMVLEAALSAITCLCHQNPLNKSRVTAQNGLQVLLYVISQSKRYGHDEATLVAACECFAVVAKTKANRIQVLELDGHLPVCQLCKKATSALLLEASASAVCALIPSTSERDASIADSRELKLEMNRIALSALERAKHLLGQHYQQNAPSNQGIPMWLSTGIQTLTSYATAEQKQRLVGDDETLLSDAMEFHERSYFSLESATDVAPDALCPDFYKVD</sequence>
<accession>K3WVB0</accession>
<dbReference type="EMBL" id="GL376599">
    <property type="status" value="NOT_ANNOTATED_CDS"/>
    <property type="molecule type" value="Genomic_DNA"/>
</dbReference>
<dbReference type="InterPro" id="IPR000225">
    <property type="entry name" value="Armadillo"/>
</dbReference>